<evidence type="ECO:0000259" key="2">
    <source>
        <dbReference type="Pfam" id="PF04235"/>
    </source>
</evidence>
<evidence type="ECO:0000313" key="4">
    <source>
        <dbReference type="Proteomes" id="UP000251993"/>
    </source>
</evidence>
<dbReference type="AlphaFoldDB" id="A0A344TPN8"/>
<protein>
    <submittedName>
        <fullName evidence="3">DUF418 domain-containing protein</fullName>
    </submittedName>
</protein>
<dbReference type="Proteomes" id="UP000251993">
    <property type="component" value="Chromosome"/>
</dbReference>
<keyword evidence="1" id="KW-1133">Transmembrane helix</keyword>
<evidence type="ECO:0000313" key="3">
    <source>
        <dbReference type="EMBL" id="AXE20609.1"/>
    </source>
</evidence>
<feature type="transmembrane region" description="Helical" evidence="1">
    <location>
        <begin position="284"/>
        <end position="305"/>
    </location>
</feature>
<gene>
    <name evidence="3" type="ORF">DR864_24150</name>
</gene>
<dbReference type="RefSeq" id="WP_114069372.1">
    <property type="nucleotide sequence ID" value="NZ_CP030850.1"/>
</dbReference>
<feature type="transmembrane region" description="Helical" evidence="1">
    <location>
        <begin position="325"/>
        <end position="344"/>
    </location>
</feature>
<keyword evidence="1" id="KW-0472">Membrane</keyword>
<feature type="transmembrane region" description="Helical" evidence="1">
    <location>
        <begin position="213"/>
        <end position="229"/>
    </location>
</feature>
<accession>A0A344TPN8</accession>
<proteinExistence type="predicted"/>
<dbReference type="EMBL" id="CP030850">
    <property type="protein sequence ID" value="AXE20609.1"/>
    <property type="molecule type" value="Genomic_DNA"/>
</dbReference>
<organism evidence="3 4">
    <name type="scientific">Runella rosea</name>
    <dbReference type="NCBI Taxonomy" id="2259595"/>
    <lineage>
        <taxon>Bacteria</taxon>
        <taxon>Pseudomonadati</taxon>
        <taxon>Bacteroidota</taxon>
        <taxon>Cytophagia</taxon>
        <taxon>Cytophagales</taxon>
        <taxon>Spirosomataceae</taxon>
        <taxon>Runella</taxon>
    </lineage>
</organism>
<name>A0A344TPN8_9BACT</name>
<keyword evidence="4" id="KW-1185">Reference proteome</keyword>
<feature type="transmembrane region" description="Helical" evidence="1">
    <location>
        <begin position="138"/>
        <end position="154"/>
    </location>
</feature>
<feature type="transmembrane region" description="Helical" evidence="1">
    <location>
        <begin position="350"/>
        <end position="369"/>
    </location>
</feature>
<dbReference type="PANTHER" id="PTHR30590">
    <property type="entry name" value="INNER MEMBRANE PROTEIN"/>
    <property type="match status" value="1"/>
</dbReference>
<reference evidence="3 4" key="1">
    <citation type="submission" date="2018-07" db="EMBL/GenBank/DDBJ databases">
        <title>Genome sequencing of Runella.</title>
        <authorList>
            <person name="Baek M.-G."/>
            <person name="Yi H."/>
        </authorList>
    </citation>
    <scope>NUCLEOTIDE SEQUENCE [LARGE SCALE GENOMIC DNA]</scope>
    <source>
        <strain evidence="3 4">HYN0085</strain>
    </source>
</reference>
<dbReference type="KEGG" id="run:DR864_24150"/>
<feature type="transmembrane region" description="Helical" evidence="1">
    <location>
        <begin position="117"/>
        <end position="133"/>
    </location>
</feature>
<dbReference type="OrthoDB" id="9807744at2"/>
<dbReference type="InterPro" id="IPR007349">
    <property type="entry name" value="DUF418"/>
</dbReference>
<sequence>MKTTAIAPKERILLIDGLRGFALLGILIAHITYWFNAGPTPDGIFQKYTNDIGFQIAGAFEGIFISGKFYTFFSFLFGLSFALQMESKSFTIGRFVWRLFILGLIGLAHSLHWRGDILSIYFVVGLVMILFRNASDKVLIIASLLLILNLPIRIRDGYRFFYPTPPPTAQQQKQNEQKTKSYWDTVKKGNYRELIAANVPAMVDKFDFQFDSGRIYITLGYFLLGLLAGRRKWFAKWEEHRLFFKKWLKISGFATLGIIAVAVPLGIAFGNGEPKPWFNLLMSALYDVHCMLLTFFYIVGMTLLLQKKSWKGALQNFSVIGKMALTSYLSQTLIGIILFYGVGFNLMGEVNPWICLLLTFPVYGIQILFSRWWLSNYTYGPVEWLWRSLTYLRWQPLKRGDLVAEF</sequence>
<dbReference type="InterPro" id="IPR052529">
    <property type="entry name" value="Bact_Transport_Assoc"/>
</dbReference>
<feature type="transmembrane region" description="Helical" evidence="1">
    <location>
        <begin position="55"/>
        <end position="83"/>
    </location>
</feature>
<feature type="transmembrane region" description="Helical" evidence="1">
    <location>
        <begin position="250"/>
        <end position="272"/>
    </location>
</feature>
<feature type="domain" description="DUF418" evidence="2">
    <location>
        <begin position="228"/>
        <end position="392"/>
    </location>
</feature>
<keyword evidence="1" id="KW-0812">Transmembrane</keyword>
<evidence type="ECO:0000256" key="1">
    <source>
        <dbReference type="SAM" id="Phobius"/>
    </source>
</evidence>
<feature type="transmembrane region" description="Helical" evidence="1">
    <location>
        <begin position="95"/>
        <end position="111"/>
    </location>
</feature>
<dbReference type="Pfam" id="PF04235">
    <property type="entry name" value="DUF418"/>
    <property type="match status" value="1"/>
</dbReference>
<dbReference type="PANTHER" id="PTHR30590:SF2">
    <property type="entry name" value="INNER MEMBRANE PROTEIN"/>
    <property type="match status" value="1"/>
</dbReference>
<feature type="transmembrane region" description="Helical" evidence="1">
    <location>
        <begin position="12"/>
        <end position="35"/>
    </location>
</feature>